<dbReference type="InterPro" id="IPR011990">
    <property type="entry name" value="TPR-like_helical_dom_sf"/>
</dbReference>
<evidence type="ECO:0000313" key="1">
    <source>
        <dbReference type="EMBL" id="KAF6234507.1"/>
    </source>
</evidence>
<proteinExistence type="predicted"/>
<dbReference type="RefSeq" id="XP_037163898.1">
    <property type="nucleotide sequence ID" value="XM_037309037.1"/>
</dbReference>
<keyword evidence="2" id="KW-1185">Reference proteome</keyword>
<dbReference type="EMBL" id="JACCJC010000029">
    <property type="protein sequence ID" value="KAF6234507.1"/>
    <property type="molecule type" value="Genomic_DNA"/>
</dbReference>
<dbReference type="Gene3D" id="1.25.40.10">
    <property type="entry name" value="Tetratricopeptide repeat domain"/>
    <property type="match status" value="1"/>
</dbReference>
<dbReference type="Proteomes" id="UP000578531">
    <property type="component" value="Unassembled WGS sequence"/>
</dbReference>
<evidence type="ECO:0000313" key="2">
    <source>
        <dbReference type="Proteomes" id="UP000578531"/>
    </source>
</evidence>
<comment type="caution">
    <text evidence="1">The sequence shown here is derived from an EMBL/GenBank/DDBJ whole genome shotgun (WGS) entry which is preliminary data.</text>
</comment>
<organism evidence="1 2">
    <name type="scientific">Letharia columbiana</name>
    <dbReference type="NCBI Taxonomy" id="112416"/>
    <lineage>
        <taxon>Eukaryota</taxon>
        <taxon>Fungi</taxon>
        <taxon>Dikarya</taxon>
        <taxon>Ascomycota</taxon>
        <taxon>Pezizomycotina</taxon>
        <taxon>Lecanoromycetes</taxon>
        <taxon>OSLEUM clade</taxon>
        <taxon>Lecanoromycetidae</taxon>
        <taxon>Lecanorales</taxon>
        <taxon>Lecanorineae</taxon>
        <taxon>Parmeliaceae</taxon>
        <taxon>Letharia</taxon>
    </lineage>
</organism>
<dbReference type="OrthoDB" id="5397563at2759"/>
<dbReference type="AlphaFoldDB" id="A0A8H6L3T7"/>
<reference evidence="1 2" key="1">
    <citation type="journal article" date="2020" name="Genomics">
        <title>Complete, high-quality genomes from long-read metagenomic sequencing of two wolf lichen thalli reveals enigmatic genome architecture.</title>
        <authorList>
            <person name="McKenzie S.K."/>
            <person name="Walston R.F."/>
            <person name="Allen J.L."/>
        </authorList>
    </citation>
    <scope>NUCLEOTIDE SEQUENCE [LARGE SCALE GENOMIC DNA]</scope>
    <source>
        <strain evidence="1">WasteWater2</strain>
    </source>
</reference>
<protein>
    <submittedName>
        <fullName evidence="1">Uncharacterized protein</fullName>
    </submittedName>
</protein>
<dbReference type="GeneID" id="59288789"/>
<sequence length="206" mass="23603">MMPPLHWVRAAAWKLYHTCASIKQVGDQALRMGNYDLALAKYQDSQNVFKRAQADNENISGVEDPDRATELSQLEKSKFHHYRGITYAIRDNHKAALTQFRKAAQCDRMRDQRIELDLAITKRHQAAESPKEKTAAGKVKASRLKDEPLEHENPIFTTSKFIDGERYLLRKLGYHGDMLEHIHGTKGVDMKEMDKVVKSLEISSLL</sequence>
<name>A0A8H6L3T7_9LECA</name>
<dbReference type="SUPFAM" id="SSF48452">
    <property type="entry name" value="TPR-like"/>
    <property type="match status" value="1"/>
</dbReference>
<accession>A0A8H6L3T7</accession>
<gene>
    <name evidence="1" type="ORF">HO173_007132</name>
</gene>